<dbReference type="RefSeq" id="WP_046749244.1">
    <property type="nucleotide sequence ID" value="NZ_BAAAKO010000001.1"/>
</dbReference>
<dbReference type="GO" id="GO:0016491">
    <property type="term" value="F:oxidoreductase activity"/>
    <property type="evidence" value="ECO:0007669"/>
    <property type="project" value="UniProtKB-KW"/>
</dbReference>
<evidence type="ECO:0000256" key="5">
    <source>
        <dbReference type="ARBA" id="ARBA00022989"/>
    </source>
</evidence>
<reference evidence="10 11" key="1">
    <citation type="submission" date="2018-08" db="EMBL/GenBank/DDBJ databases">
        <title>Microbacterium oxydans strain HG3.</title>
        <authorList>
            <person name="ORTET P."/>
        </authorList>
    </citation>
    <scope>NUCLEOTIDE SEQUENCE [LARGE SCALE GENOMIC DNA]</scope>
    <source>
        <strain evidence="10 11">HG3</strain>
    </source>
</reference>
<proteinExistence type="inferred from homology"/>
<dbReference type="Pfam" id="PF07884">
    <property type="entry name" value="VKOR"/>
    <property type="match status" value="1"/>
</dbReference>
<keyword evidence="7" id="KW-0472">Membrane</keyword>
<dbReference type="GeneID" id="69642713"/>
<evidence type="ECO:0000256" key="6">
    <source>
        <dbReference type="ARBA" id="ARBA00023002"/>
    </source>
</evidence>
<evidence type="ECO:0000256" key="9">
    <source>
        <dbReference type="ARBA" id="ARBA00023284"/>
    </source>
</evidence>
<dbReference type="AlphaFoldDB" id="A0A147DZ54"/>
<name>A0A147DZ54_9MICO</name>
<evidence type="ECO:0000256" key="8">
    <source>
        <dbReference type="ARBA" id="ARBA00023157"/>
    </source>
</evidence>
<evidence type="ECO:0000313" key="10">
    <source>
        <dbReference type="EMBL" id="AZS40261.1"/>
    </source>
</evidence>
<evidence type="ECO:0000256" key="7">
    <source>
        <dbReference type="ARBA" id="ARBA00023136"/>
    </source>
</evidence>
<dbReference type="SMART" id="SM00756">
    <property type="entry name" value="VKc"/>
    <property type="match status" value="1"/>
</dbReference>
<dbReference type="GO" id="GO:0016020">
    <property type="term" value="C:membrane"/>
    <property type="evidence" value="ECO:0007669"/>
    <property type="project" value="UniProtKB-SubCell"/>
</dbReference>
<keyword evidence="8" id="KW-1015">Disulfide bond</keyword>
<evidence type="ECO:0000256" key="3">
    <source>
        <dbReference type="ARBA" id="ARBA00022692"/>
    </source>
</evidence>
<sequence>MSEQRTRPVVYAVWLIIASVVGWFAAFQLTVEKFVLAANPDAVLSCNVSVMIQCGKNLESWQGEVFGFPNPILGIAGWMAPLFVGVALLAGSRFPRWFWLTFGAGVTFAFGLVCWLIWQSIYAPNLGVLCPWCMLTWSVTIPTFFATMLHLTRNGSFTGNEKVQERANRLMAWVPLATILAYAVVILLAQLRGLDLLGEVIGMIF</sequence>
<dbReference type="Gene3D" id="1.20.1440.130">
    <property type="entry name" value="VKOR domain"/>
    <property type="match status" value="1"/>
</dbReference>
<evidence type="ECO:0000256" key="4">
    <source>
        <dbReference type="ARBA" id="ARBA00022719"/>
    </source>
</evidence>
<dbReference type="InterPro" id="IPR038354">
    <property type="entry name" value="VKOR_sf"/>
</dbReference>
<keyword evidence="6" id="KW-0560">Oxidoreductase</keyword>
<gene>
    <name evidence="10" type="ORF">CVS54_01587</name>
</gene>
<dbReference type="STRING" id="82380.RS83_02687"/>
<comment type="similarity">
    <text evidence="2">Belongs to the VKOR family.</text>
</comment>
<accession>A0A147DZ54</accession>
<evidence type="ECO:0000313" key="11">
    <source>
        <dbReference type="Proteomes" id="UP000274841"/>
    </source>
</evidence>
<dbReference type="InterPro" id="IPR041714">
    <property type="entry name" value="VKOR_Actinobacteria"/>
</dbReference>
<dbReference type="InterPro" id="IPR012932">
    <property type="entry name" value="VKOR"/>
</dbReference>
<dbReference type="GO" id="GO:0048038">
    <property type="term" value="F:quinone binding"/>
    <property type="evidence" value="ECO:0007669"/>
    <property type="project" value="UniProtKB-KW"/>
</dbReference>
<comment type="subcellular location">
    <subcellularLocation>
        <location evidence="1">Membrane</location>
        <topology evidence="1">Multi-pass membrane protein</topology>
    </subcellularLocation>
</comment>
<evidence type="ECO:0000256" key="2">
    <source>
        <dbReference type="ARBA" id="ARBA00006214"/>
    </source>
</evidence>
<keyword evidence="9" id="KW-0676">Redox-active center</keyword>
<dbReference type="Proteomes" id="UP000274841">
    <property type="component" value="Chromosome"/>
</dbReference>
<keyword evidence="4" id="KW-0874">Quinone</keyword>
<dbReference type="CDD" id="cd12922">
    <property type="entry name" value="VKOR_5"/>
    <property type="match status" value="1"/>
</dbReference>
<dbReference type="KEGG" id="moy:CVS54_01587"/>
<protein>
    <submittedName>
        <fullName evidence="10">Uncharacterized protein</fullName>
    </submittedName>
</protein>
<dbReference type="EMBL" id="CP031422">
    <property type="protein sequence ID" value="AZS40261.1"/>
    <property type="molecule type" value="Genomic_DNA"/>
</dbReference>
<evidence type="ECO:0000256" key="1">
    <source>
        <dbReference type="ARBA" id="ARBA00004141"/>
    </source>
</evidence>
<keyword evidence="5" id="KW-1133">Transmembrane helix</keyword>
<keyword evidence="3" id="KW-0812">Transmembrane</keyword>
<organism evidence="10 11">
    <name type="scientific">Microbacterium oxydans</name>
    <dbReference type="NCBI Taxonomy" id="82380"/>
    <lineage>
        <taxon>Bacteria</taxon>
        <taxon>Bacillati</taxon>
        <taxon>Actinomycetota</taxon>
        <taxon>Actinomycetes</taxon>
        <taxon>Micrococcales</taxon>
        <taxon>Microbacteriaceae</taxon>
        <taxon>Microbacterium</taxon>
    </lineage>
</organism>